<evidence type="ECO:0000256" key="1">
    <source>
        <dbReference type="ARBA" id="ARBA00007905"/>
    </source>
</evidence>
<evidence type="ECO:0000256" key="4">
    <source>
        <dbReference type="ARBA" id="ARBA00049445"/>
    </source>
</evidence>
<feature type="active site" description="Proton donor" evidence="5">
    <location>
        <position position="51"/>
    </location>
</feature>
<keyword evidence="3" id="KW-0560">Oxidoreductase</keyword>
<organism evidence="9 10">
    <name type="scientific">Sphingomonas sanxanigenens</name>
    <dbReference type="NCBI Taxonomy" id="397260"/>
    <lineage>
        <taxon>Bacteria</taxon>
        <taxon>Pseudomonadati</taxon>
        <taxon>Pseudomonadota</taxon>
        <taxon>Alphaproteobacteria</taxon>
        <taxon>Sphingomonadales</taxon>
        <taxon>Sphingomonadaceae</taxon>
        <taxon>Sphingomonas</taxon>
    </lineage>
</organism>
<dbReference type="InterPro" id="IPR018170">
    <property type="entry name" value="Aldo/ket_reductase_CS"/>
</dbReference>
<evidence type="ECO:0000259" key="8">
    <source>
        <dbReference type="Pfam" id="PF00248"/>
    </source>
</evidence>
<evidence type="ECO:0000256" key="5">
    <source>
        <dbReference type="PIRSR" id="PIRSR000097-1"/>
    </source>
</evidence>
<dbReference type="InterPro" id="IPR036812">
    <property type="entry name" value="NAD(P)_OxRdtase_dom_sf"/>
</dbReference>
<dbReference type="PANTHER" id="PTHR43827">
    <property type="entry name" value="2,5-DIKETO-D-GLUCONIC ACID REDUCTASE"/>
    <property type="match status" value="1"/>
</dbReference>
<feature type="site" description="Lowers pKa of active site Tyr" evidence="7">
    <location>
        <position position="76"/>
    </location>
</feature>
<dbReference type="InterPro" id="IPR020471">
    <property type="entry name" value="AKR"/>
</dbReference>
<dbReference type="Gene3D" id="3.20.20.100">
    <property type="entry name" value="NADP-dependent oxidoreductase domain"/>
    <property type="match status" value="1"/>
</dbReference>
<feature type="domain" description="NADP-dependent oxidoreductase" evidence="8">
    <location>
        <begin position="18"/>
        <end position="261"/>
    </location>
</feature>
<dbReference type="FunFam" id="3.20.20.100:FF:000002">
    <property type="entry name" value="2,5-diketo-D-gluconic acid reductase A"/>
    <property type="match status" value="1"/>
</dbReference>
<sequence>MTGQPLISLVDGSTIPQIGLGVWQTPDDVAVAVVSAAIEAGYRHVDTAAIYRNEQGVGEGLRASGVARDEIHVTTKLWNDDQGYDSALKACDESLGRLGIDKIDLYLIHWPSPHRGLYVDSWKALVRLKEEGRVGAIGVSNFAAEHLDRIIDATGVTPALNQIELHPDFQQRALRSLHDDLGIRTESWSPLGQGKLLADPVIARIAAKHGRTPAQTIIRWHIDQGLIVIPKSVTPSRIVENFDVFGFALDAEDLAAIDALDGAGNRIGPDPLTAAF</sequence>
<dbReference type="PIRSF" id="PIRSF000097">
    <property type="entry name" value="AKR"/>
    <property type="match status" value="1"/>
</dbReference>
<comment type="catalytic activity">
    <reaction evidence="4">
        <text>hydroxyacetone + NADP(+) = methylglyoxal + NADPH + H(+)</text>
        <dbReference type="Rhea" id="RHEA:27986"/>
        <dbReference type="ChEBI" id="CHEBI:15378"/>
        <dbReference type="ChEBI" id="CHEBI:17158"/>
        <dbReference type="ChEBI" id="CHEBI:27957"/>
        <dbReference type="ChEBI" id="CHEBI:57783"/>
        <dbReference type="ChEBI" id="CHEBI:58349"/>
    </reaction>
</comment>
<protein>
    <submittedName>
        <fullName evidence="9">Oxidoreductase</fullName>
    </submittedName>
</protein>
<evidence type="ECO:0000256" key="7">
    <source>
        <dbReference type="PIRSR" id="PIRSR000097-3"/>
    </source>
</evidence>
<dbReference type="PRINTS" id="PR00069">
    <property type="entry name" value="ALDKETRDTASE"/>
</dbReference>
<comment type="similarity">
    <text evidence="1">Belongs to the aldo/keto reductase family.</text>
</comment>
<keyword evidence="2" id="KW-0521">NADP</keyword>
<dbReference type="AlphaFoldDB" id="A0A2W5C775"/>
<proteinExistence type="inferred from homology"/>
<reference evidence="9 10" key="1">
    <citation type="submission" date="2017-08" db="EMBL/GenBank/DDBJ databases">
        <title>Infants hospitalized years apart are colonized by the same room-sourced microbial strains.</title>
        <authorList>
            <person name="Brooks B."/>
            <person name="Olm M.R."/>
            <person name="Firek B.A."/>
            <person name="Baker R."/>
            <person name="Thomas B.C."/>
            <person name="Morowitz M.J."/>
            <person name="Banfield J.F."/>
        </authorList>
    </citation>
    <scope>NUCLEOTIDE SEQUENCE [LARGE SCALE GENOMIC DNA]</scope>
    <source>
        <strain evidence="9">S2_018_000_R2_101</strain>
    </source>
</reference>
<evidence type="ECO:0000256" key="3">
    <source>
        <dbReference type="ARBA" id="ARBA00023002"/>
    </source>
</evidence>
<name>A0A2W5C775_9SPHN</name>
<evidence type="ECO:0000256" key="6">
    <source>
        <dbReference type="PIRSR" id="PIRSR000097-2"/>
    </source>
</evidence>
<accession>A0A2W5C775</accession>
<dbReference type="PANTHER" id="PTHR43827:SF3">
    <property type="entry name" value="NADP-DEPENDENT OXIDOREDUCTASE DOMAIN-CONTAINING PROTEIN"/>
    <property type="match status" value="1"/>
</dbReference>
<dbReference type="Proteomes" id="UP000249066">
    <property type="component" value="Unassembled WGS sequence"/>
</dbReference>
<dbReference type="PROSITE" id="PS00063">
    <property type="entry name" value="ALDOKETO_REDUCTASE_3"/>
    <property type="match status" value="1"/>
</dbReference>
<dbReference type="Pfam" id="PF00248">
    <property type="entry name" value="Aldo_ket_red"/>
    <property type="match status" value="1"/>
</dbReference>
<dbReference type="SUPFAM" id="SSF51430">
    <property type="entry name" value="NAD(P)-linked oxidoreductase"/>
    <property type="match status" value="1"/>
</dbReference>
<comment type="caution">
    <text evidence="9">The sequence shown here is derived from an EMBL/GenBank/DDBJ whole genome shotgun (WGS) entry which is preliminary data.</text>
</comment>
<dbReference type="GO" id="GO:0016616">
    <property type="term" value="F:oxidoreductase activity, acting on the CH-OH group of donors, NAD or NADP as acceptor"/>
    <property type="evidence" value="ECO:0007669"/>
    <property type="project" value="UniProtKB-ARBA"/>
</dbReference>
<gene>
    <name evidence="9" type="ORF">DI623_04865</name>
</gene>
<dbReference type="InterPro" id="IPR023210">
    <property type="entry name" value="NADP_OxRdtase_dom"/>
</dbReference>
<evidence type="ECO:0000256" key="2">
    <source>
        <dbReference type="ARBA" id="ARBA00022857"/>
    </source>
</evidence>
<evidence type="ECO:0000313" key="10">
    <source>
        <dbReference type="Proteomes" id="UP000249066"/>
    </source>
</evidence>
<dbReference type="EMBL" id="QFNN01000017">
    <property type="protein sequence ID" value="PZO90951.1"/>
    <property type="molecule type" value="Genomic_DNA"/>
</dbReference>
<evidence type="ECO:0000313" key="9">
    <source>
        <dbReference type="EMBL" id="PZO90951.1"/>
    </source>
</evidence>
<feature type="binding site" evidence="6">
    <location>
        <position position="109"/>
    </location>
    <ligand>
        <name>substrate</name>
    </ligand>
</feature>
<dbReference type="PROSITE" id="PS00798">
    <property type="entry name" value="ALDOKETO_REDUCTASE_1"/>
    <property type="match status" value="1"/>
</dbReference>